<evidence type="ECO:0000256" key="5">
    <source>
        <dbReference type="ARBA" id="ARBA00022737"/>
    </source>
</evidence>
<keyword evidence="3" id="KW-0813">Transport</keyword>
<keyword evidence="12" id="KW-1185">Reference proteome</keyword>
<dbReference type="PROSITE" id="PS50077">
    <property type="entry name" value="HEAT_REPEAT"/>
    <property type="match status" value="2"/>
</dbReference>
<evidence type="ECO:0000256" key="4">
    <source>
        <dbReference type="ARBA" id="ARBA00022490"/>
    </source>
</evidence>
<gene>
    <name evidence="11" type="primary">Importin-4</name>
    <name evidence="11" type="ORF">Cadr_000005799</name>
</gene>
<evidence type="ECO:0000256" key="7">
    <source>
        <dbReference type="ARBA" id="ARBA00023242"/>
    </source>
</evidence>
<dbReference type="GO" id="GO:0031267">
    <property type="term" value="F:small GTPase binding"/>
    <property type="evidence" value="ECO:0007669"/>
    <property type="project" value="InterPro"/>
</dbReference>
<evidence type="ECO:0000256" key="2">
    <source>
        <dbReference type="ARBA" id="ARBA00004496"/>
    </source>
</evidence>
<evidence type="ECO:0000256" key="3">
    <source>
        <dbReference type="ARBA" id="ARBA00022448"/>
    </source>
</evidence>
<feature type="repeat" description="HEAT" evidence="8">
    <location>
        <begin position="403"/>
        <end position="443"/>
    </location>
</feature>
<dbReference type="PANTHER" id="PTHR10527">
    <property type="entry name" value="IMPORTIN BETA"/>
    <property type="match status" value="1"/>
</dbReference>
<accession>A0A5N4E250</accession>
<dbReference type="SMART" id="SM01349">
    <property type="entry name" value="TOG"/>
    <property type="match status" value="1"/>
</dbReference>
<dbReference type="InterPro" id="IPR040122">
    <property type="entry name" value="Importin_beta"/>
</dbReference>
<evidence type="ECO:0000256" key="6">
    <source>
        <dbReference type="ARBA" id="ARBA00022927"/>
    </source>
</evidence>
<comment type="subcellular location">
    <subcellularLocation>
        <location evidence="2">Cytoplasm</location>
    </subcellularLocation>
    <subcellularLocation>
        <location evidence="1">Nucleus</location>
    </subcellularLocation>
</comment>
<dbReference type="InterPro" id="IPR057672">
    <property type="entry name" value="TPR_IPO4/5"/>
</dbReference>
<evidence type="ECO:0000259" key="10">
    <source>
        <dbReference type="PROSITE" id="PS50166"/>
    </source>
</evidence>
<dbReference type="InterPro" id="IPR011989">
    <property type="entry name" value="ARM-like"/>
</dbReference>
<dbReference type="Pfam" id="PF25574">
    <property type="entry name" value="TPR_IMB1"/>
    <property type="match status" value="1"/>
</dbReference>
<dbReference type="AlphaFoldDB" id="A0A5N4E250"/>
<evidence type="ECO:0000256" key="8">
    <source>
        <dbReference type="PROSITE-ProRule" id="PRU00103"/>
    </source>
</evidence>
<evidence type="ECO:0000313" key="11">
    <source>
        <dbReference type="EMBL" id="KAB1277096.1"/>
    </source>
</evidence>
<dbReference type="InterPro" id="IPR058584">
    <property type="entry name" value="IMB1_TNPO1-like_TPR"/>
</dbReference>
<sequence length="1090" mass="119521">MEPAGLEQILRELLLPDTERIRRATEQLQTALRDPAALPALCDLLASAGDPQVKLLPLATERPIIRQFAAVLTRRRLSTCWRRLAAEQRESIKSLVLTVLQRETEHSVRLSLAQLSATIFRKEGLEAWPQLMQLLQHSTHSPRIPEREMGLLLLSVLVTSRPEAFRPHHRELLRLLNETLGEVGSPGLLFYSLRTLTTMAPYLGTDDVPLARMLVPKLIMAVQSLIPVDEAKACEAVEALDELLESEVPIITSHLSEVLTFCLEVARNVALGDAVRVRILCCLTFLVKVKSKALLKNRLLPPLLHTLFPIMAAEPPLGQLDPEDQDSEEEELEIGLVGETPKHFAVQVVDMLALHLPPEKLCPLLMPMLEEALRSESPYQRKAGLLVLAVLSDGAGDHIRQRLLPPLLQVVCKSLEDPSQVVRNAALFALGQFSENLQPHISSYSGEVMPLLLAYLKSVPPGHTHHLAKACYALENFVENLGPKVQPYLPELMECMLQPLREPSSSRAKELAVSALGAIATAAQGSMLPYFLTIMEHLREFLLTGHEDLQPVRIQSLETLGVLARAVGEPMRPLAEECCQLGLGLCDQVDDPDLRRCTYSLFAALSGLMGESLAPHLPQITTLMLSSLRSTEGVVPQYDGSSAFLLFDDESDGEEEEELMDEEEEEEEDSEISGYSVENAFFDEKEDTCAALGEISVNASVAFLPYMETVFEEVFRLLECPNLNVRKAAHEALGQFCCALHKACQSCPSEPNTAALQAALARVVPSYMQAVHGERERQVVMAVLEALTVVLRGCGSLTLQPPGRLAELCSVLKAVLQRKTACQDTDEEDEEDQAEYDAMLLEHAGEAIPALAAAAGGDAFAPFFAGFLPLLLCKMKQGCTVAEKSFAVGTLAESIQSLGAASAQFVSRLLPVLLSSAREADPEVRSNAIFGLGVLVEHGGRPAQEHFPKLLGLLLPLLARERHDRVRDNICGALARLLMASPTRKPEPQVLAALLHALPLKEDLEEWVTIGHLFSFLYQSSPDQVVDVAPELLRIYSLILAKNKIPPDTKAALLLLLTFLAKQHTDSFHSALGSLPGDKAQELQAVLGLT</sequence>
<dbReference type="Pfam" id="PF13513">
    <property type="entry name" value="HEAT_EZ"/>
    <property type="match status" value="1"/>
</dbReference>
<evidence type="ECO:0000313" key="12">
    <source>
        <dbReference type="Proteomes" id="UP000299084"/>
    </source>
</evidence>
<organism evidence="11 12">
    <name type="scientific">Camelus dromedarius</name>
    <name type="common">Dromedary</name>
    <name type="synonym">Arabian camel</name>
    <dbReference type="NCBI Taxonomy" id="9838"/>
    <lineage>
        <taxon>Eukaryota</taxon>
        <taxon>Metazoa</taxon>
        <taxon>Chordata</taxon>
        <taxon>Craniata</taxon>
        <taxon>Vertebrata</taxon>
        <taxon>Euteleostomi</taxon>
        <taxon>Mammalia</taxon>
        <taxon>Eutheria</taxon>
        <taxon>Laurasiatheria</taxon>
        <taxon>Artiodactyla</taxon>
        <taxon>Tylopoda</taxon>
        <taxon>Camelidae</taxon>
        <taxon>Camelus</taxon>
    </lineage>
</organism>
<feature type="region of interest" description="Disordered" evidence="9">
    <location>
        <begin position="649"/>
        <end position="672"/>
    </location>
</feature>
<dbReference type="PROSITE" id="PS50166">
    <property type="entry name" value="IMPORTIN_B_NT"/>
    <property type="match status" value="1"/>
</dbReference>
<dbReference type="STRING" id="9838.ENSCDRP00005024218"/>
<dbReference type="GO" id="GO:0006606">
    <property type="term" value="P:protein import into nucleus"/>
    <property type="evidence" value="ECO:0007669"/>
    <property type="project" value="InterPro"/>
</dbReference>
<keyword evidence="4" id="KW-0963">Cytoplasm</keyword>
<keyword evidence="7" id="KW-0539">Nucleus</keyword>
<dbReference type="Gene3D" id="1.25.10.10">
    <property type="entry name" value="Leucine-rich Repeat Variant"/>
    <property type="match status" value="1"/>
</dbReference>
<dbReference type="EMBL" id="JWIN03000006">
    <property type="protein sequence ID" value="KAB1277096.1"/>
    <property type="molecule type" value="Genomic_DNA"/>
</dbReference>
<evidence type="ECO:0000256" key="1">
    <source>
        <dbReference type="ARBA" id="ARBA00004123"/>
    </source>
</evidence>
<protein>
    <submittedName>
        <fullName evidence="11">Importin-4</fullName>
    </submittedName>
</protein>
<feature type="compositionally biased region" description="Acidic residues" evidence="9">
    <location>
        <begin position="649"/>
        <end position="671"/>
    </location>
</feature>
<evidence type="ECO:0000256" key="9">
    <source>
        <dbReference type="SAM" id="MobiDB-lite"/>
    </source>
</evidence>
<dbReference type="InterPro" id="IPR021133">
    <property type="entry name" value="HEAT_type_2"/>
</dbReference>
<reference evidence="11 12" key="1">
    <citation type="journal article" date="2019" name="Mol. Ecol. Resour.">
        <title>Improving Illumina assemblies with Hi-C and long reads: an example with the North African dromedary.</title>
        <authorList>
            <person name="Elbers J.P."/>
            <person name="Rogers M.F."/>
            <person name="Perelman P.L."/>
            <person name="Proskuryakova A.A."/>
            <person name="Serdyukova N.A."/>
            <person name="Johnson W.E."/>
            <person name="Horin P."/>
            <person name="Corander J."/>
            <person name="Murphy D."/>
            <person name="Burger P.A."/>
        </authorList>
    </citation>
    <scope>NUCLEOTIDE SEQUENCE [LARGE SCALE GENOMIC DNA]</scope>
    <source>
        <strain evidence="11">Drom800</strain>
        <tissue evidence="11">Blood</tissue>
    </source>
</reference>
<keyword evidence="5" id="KW-0677">Repeat</keyword>
<comment type="caution">
    <text evidence="11">The sequence shown here is derived from an EMBL/GenBank/DDBJ whole genome shotgun (WGS) entry which is preliminary data.</text>
</comment>
<dbReference type="SMART" id="SM00913">
    <property type="entry name" value="IBN_N"/>
    <property type="match status" value="1"/>
</dbReference>
<name>A0A5N4E250_CAMDR</name>
<feature type="domain" description="Importin N-terminal" evidence="10">
    <location>
        <begin position="24"/>
        <end position="102"/>
    </location>
</feature>
<dbReference type="GO" id="GO:0005737">
    <property type="term" value="C:cytoplasm"/>
    <property type="evidence" value="ECO:0007669"/>
    <property type="project" value="UniProtKB-SubCell"/>
</dbReference>
<dbReference type="SUPFAM" id="SSF48371">
    <property type="entry name" value="ARM repeat"/>
    <property type="match status" value="2"/>
</dbReference>
<feature type="repeat" description="HEAT" evidence="8">
    <location>
        <begin position="909"/>
        <end position="947"/>
    </location>
</feature>
<keyword evidence="6" id="KW-0653">Protein transport</keyword>
<dbReference type="InterPro" id="IPR034085">
    <property type="entry name" value="TOG"/>
</dbReference>
<dbReference type="InterPro" id="IPR016024">
    <property type="entry name" value="ARM-type_fold"/>
</dbReference>
<dbReference type="Proteomes" id="UP000299084">
    <property type="component" value="Unassembled WGS sequence"/>
</dbReference>
<dbReference type="Pfam" id="PF25780">
    <property type="entry name" value="TPR_IPO5"/>
    <property type="match status" value="1"/>
</dbReference>
<proteinExistence type="predicted"/>
<dbReference type="InterPro" id="IPR001494">
    <property type="entry name" value="Importin-beta_N"/>
</dbReference>